<name>A0A2S9PQY0_9ACTN</name>
<feature type="transmembrane region" description="Helical" evidence="5">
    <location>
        <begin position="12"/>
        <end position="33"/>
    </location>
</feature>
<reference evidence="6 7" key="1">
    <citation type="submission" date="2018-03" db="EMBL/GenBank/DDBJ databases">
        <title>Novel Streptomyces sp. from soil.</title>
        <authorList>
            <person name="Tan G.Y.A."/>
            <person name="Lee Z.Y."/>
        </authorList>
    </citation>
    <scope>NUCLEOTIDE SEQUENCE [LARGE SCALE GENOMIC DNA]</scope>
    <source>
        <strain evidence="6 7">ST5x</strain>
    </source>
</reference>
<dbReference type="EMBL" id="PVLV01000418">
    <property type="protein sequence ID" value="PRH76828.1"/>
    <property type="molecule type" value="Genomic_DNA"/>
</dbReference>
<feature type="region of interest" description="Disordered" evidence="4">
    <location>
        <begin position="129"/>
        <end position="153"/>
    </location>
</feature>
<keyword evidence="3" id="KW-0186">Copper</keyword>
<dbReference type="Pfam" id="PF06236">
    <property type="entry name" value="MelC1"/>
    <property type="match status" value="1"/>
</dbReference>
<proteinExistence type="inferred from homology"/>
<dbReference type="InterPro" id="IPR023199">
    <property type="entry name" value="GriE/MELC1_sf"/>
</dbReference>
<accession>A0A2S9PQY0</accession>
<evidence type="ECO:0000313" key="6">
    <source>
        <dbReference type="EMBL" id="PRH76828.1"/>
    </source>
</evidence>
<evidence type="ECO:0000256" key="4">
    <source>
        <dbReference type="SAM" id="MobiDB-lite"/>
    </source>
</evidence>
<dbReference type="GO" id="GO:0042438">
    <property type="term" value="P:melanin biosynthetic process"/>
    <property type="evidence" value="ECO:0007669"/>
    <property type="project" value="InterPro"/>
</dbReference>
<evidence type="ECO:0000256" key="5">
    <source>
        <dbReference type="SAM" id="Phobius"/>
    </source>
</evidence>
<evidence type="ECO:0000256" key="1">
    <source>
        <dbReference type="ARBA" id="ARBA00009871"/>
    </source>
</evidence>
<comment type="caution">
    <text evidence="6">The sequence shown here is derived from an EMBL/GenBank/DDBJ whole genome shotgun (WGS) entry which is preliminary data.</text>
</comment>
<protein>
    <submittedName>
        <fullName evidence="6">Tyrosinase co-factor protein</fullName>
    </submittedName>
</protein>
<dbReference type="Gene3D" id="3.30.1880.10">
    <property type="entry name" value="protein ne1242 domain like"/>
    <property type="match status" value="1"/>
</dbReference>
<dbReference type="GO" id="GO:0005507">
    <property type="term" value="F:copper ion binding"/>
    <property type="evidence" value="ECO:0007669"/>
    <property type="project" value="InterPro"/>
</dbReference>
<dbReference type="RefSeq" id="WP_105870903.1">
    <property type="nucleotide sequence ID" value="NZ_PVLV01000418.1"/>
</dbReference>
<gene>
    <name evidence="6" type="ORF">C6N75_23535</name>
</gene>
<keyword evidence="5" id="KW-0472">Membrane</keyword>
<keyword evidence="7" id="KW-1185">Reference proteome</keyword>
<evidence type="ECO:0000256" key="2">
    <source>
        <dbReference type="ARBA" id="ARBA00022729"/>
    </source>
</evidence>
<dbReference type="InterPro" id="IPR006311">
    <property type="entry name" value="TAT_signal"/>
</dbReference>
<dbReference type="OrthoDB" id="3405860at2"/>
<evidence type="ECO:0000256" key="3">
    <source>
        <dbReference type="ARBA" id="ARBA00023008"/>
    </source>
</evidence>
<organism evidence="6 7">
    <name type="scientific">Streptomyces solincola</name>
    <dbReference type="NCBI Taxonomy" id="2100817"/>
    <lineage>
        <taxon>Bacteria</taxon>
        <taxon>Bacillati</taxon>
        <taxon>Actinomycetota</taxon>
        <taxon>Actinomycetes</taxon>
        <taxon>Kitasatosporales</taxon>
        <taxon>Streptomycetaceae</taxon>
        <taxon>Streptomyces</taxon>
    </lineage>
</organism>
<dbReference type="InterPro" id="IPR010928">
    <property type="entry name" value="MelC1"/>
</dbReference>
<keyword evidence="2" id="KW-0732">Signal</keyword>
<sequence length="153" mass="15396">MIRVRGPGRRAALRTLFTLAVAAFTGGALAPLVRHADGTAGRESTGRGTGPRSGFDEMYRGHRIQGGDAGGGAPGVYVDGRPLHLMRCADGGFLSPLDHYASYPTPLAAARAAVDELGAARLSARAAVHGGGRAGGHQRGDGRTGGAGGGVRA</sequence>
<evidence type="ECO:0000313" key="7">
    <source>
        <dbReference type="Proteomes" id="UP000239322"/>
    </source>
</evidence>
<dbReference type="PROSITE" id="PS51318">
    <property type="entry name" value="TAT"/>
    <property type="match status" value="1"/>
</dbReference>
<dbReference type="Proteomes" id="UP000239322">
    <property type="component" value="Unassembled WGS sequence"/>
</dbReference>
<dbReference type="AlphaFoldDB" id="A0A2S9PQY0"/>
<comment type="similarity">
    <text evidence="1">Belongs to the melC1 family.</text>
</comment>
<keyword evidence="5" id="KW-0812">Transmembrane</keyword>
<keyword evidence="5" id="KW-1133">Transmembrane helix</keyword>